<dbReference type="PROSITE" id="PS50846">
    <property type="entry name" value="HMA_2"/>
    <property type="match status" value="1"/>
</dbReference>
<evidence type="ECO:0000259" key="1">
    <source>
        <dbReference type="PROSITE" id="PS50846"/>
    </source>
</evidence>
<keyword evidence="3" id="KW-1185">Reference proteome</keyword>
<dbReference type="STRING" id="1385515.GCA_000423325_01497"/>
<dbReference type="EMBL" id="AVBH01000071">
    <property type="protein sequence ID" value="KGO98526.1"/>
    <property type="molecule type" value="Genomic_DNA"/>
</dbReference>
<dbReference type="Proteomes" id="UP000030003">
    <property type="component" value="Unassembled WGS sequence"/>
</dbReference>
<dbReference type="CDD" id="cd00371">
    <property type="entry name" value="HMA"/>
    <property type="match status" value="1"/>
</dbReference>
<dbReference type="InterPro" id="IPR036163">
    <property type="entry name" value="HMA_dom_sf"/>
</dbReference>
<reference evidence="2 3" key="1">
    <citation type="submission" date="2013-08" db="EMBL/GenBank/DDBJ databases">
        <title>Genomic analysis of Lysobacter defluvii.</title>
        <authorList>
            <person name="Wang Q."/>
            <person name="Wang G."/>
        </authorList>
    </citation>
    <scope>NUCLEOTIDE SEQUENCE [LARGE SCALE GENOMIC DNA]</scope>
    <source>
        <strain evidence="2 3">IMMIB APB-9</strain>
    </source>
</reference>
<dbReference type="GO" id="GO:0046872">
    <property type="term" value="F:metal ion binding"/>
    <property type="evidence" value="ECO:0007669"/>
    <property type="project" value="InterPro"/>
</dbReference>
<dbReference type="InterPro" id="IPR006121">
    <property type="entry name" value="HMA_dom"/>
</dbReference>
<accession>A0A0A0MB30</accession>
<dbReference type="Pfam" id="PF00403">
    <property type="entry name" value="HMA"/>
    <property type="match status" value="1"/>
</dbReference>
<dbReference type="RefSeq" id="WP_027069861.1">
    <property type="nucleotide sequence ID" value="NZ_AUHT01000007.1"/>
</dbReference>
<sequence>MRLKVEGMTCGHCERAVQKAIEAVGGTAEVDLEQGVVVVTGTEDAVAVHRAIEEAGYSVSMVVRD</sequence>
<dbReference type="eggNOG" id="COG2608">
    <property type="taxonomic scope" value="Bacteria"/>
</dbReference>
<proteinExistence type="predicted"/>
<evidence type="ECO:0000313" key="2">
    <source>
        <dbReference type="EMBL" id="KGO98526.1"/>
    </source>
</evidence>
<dbReference type="OrthoDB" id="9814359at2"/>
<protein>
    <recommendedName>
        <fullName evidence="1">HMA domain-containing protein</fullName>
    </recommendedName>
</protein>
<name>A0A0A0MB30_9GAMM</name>
<feature type="domain" description="HMA" evidence="1">
    <location>
        <begin position="1"/>
        <end position="60"/>
    </location>
</feature>
<dbReference type="Gene3D" id="3.30.70.100">
    <property type="match status" value="1"/>
</dbReference>
<dbReference type="AlphaFoldDB" id="A0A0A0MB30"/>
<evidence type="ECO:0000313" key="3">
    <source>
        <dbReference type="Proteomes" id="UP000030003"/>
    </source>
</evidence>
<dbReference type="SUPFAM" id="SSF55008">
    <property type="entry name" value="HMA, heavy metal-associated domain"/>
    <property type="match status" value="1"/>
</dbReference>
<comment type="caution">
    <text evidence="2">The sequence shown here is derived from an EMBL/GenBank/DDBJ whole genome shotgun (WGS) entry which is preliminary data.</text>
</comment>
<gene>
    <name evidence="2" type="ORF">N791_06060</name>
</gene>
<organism evidence="2 3">
    <name type="scientific">Lysobacter defluvii IMMIB APB-9 = DSM 18482</name>
    <dbReference type="NCBI Taxonomy" id="1385515"/>
    <lineage>
        <taxon>Bacteria</taxon>
        <taxon>Pseudomonadati</taxon>
        <taxon>Pseudomonadota</taxon>
        <taxon>Gammaproteobacteria</taxon>
        <taxon>Lysobacterales</taxon>
        <taxon>Lysobacteraceae</taxon>
        <taxon>Novilysobacter</taxon>
    </lineage>
</organism>